<evidence type="ECO:0000313" key="4">
    <source>
        <dbReference type="Proteomes" id="UP000627292"/>
    </source>
</evidence>
<reference evidence="3" key="1">
    <citation type="journal article" date="2014" name="Int. J. Syst. Evol. Microbiol.">
        <title>Complete genome sequence of Corynebacterium casei LMG S-19264T (=DSM 44701T), isolated from a smear-ripened cheese.</title>
        <authorList>
            <consortium name="US DOE Joint Genome Institute (JGI-PGF)"/>
            <person name="Walter F."/>
            <person name="Albersmeier A."/>
            <person name="Kalinowski J."/>
            <person name="Ruckert C."/>
        </authorList>
    </citation>
    <scope>NUCLEOTIDE SEQUENCE</scope>
    <source>
        <strain evidence="3">CGMCC 1.15290</strain>
    </source>
</reference>
<dbReference type="Pfam" id="PF04738">
    <property type="entry name" value="Lant_dehydr_N"/>
    <property type="match status" value="1"/>
</dbReference>
<keyword evidence="4" id="KW-1185">Reference proteome</keyword>
<sequence length="1021" mass="116391">MQEKTFKNYGRLVVRTPLYSYKSLLNNQGHAADLDQVVMSLLKDPVFLEGIYWCSPGLYHTVKTWLQTGFTAEKENKLMHTLRKYAIRAGTRPTPYGIFAGCHLAGIDAPAAPATQVRKVRIDMGLLQQLIYKLEQHPVLWQHLRYRVNPTCYLMAGEYRYTETVTEEGSTVHQLSSIQATDLLSRLVTLLTQQPLLTLSDMYGLLQEDIDYKEFCEYIRELAEAQLLVSELQPALTRNNELGYPLYVLESLAAKQVAGADSYLAVFQLIQALLNQFAALPPGTLPEADLKQLEALLHSMEIVPVQGHLFHADLYFAPPAATAWQQAHLKDLEKALEFMSRLAYTTSPAETILDRFKKRFAERYETQEVPLTELLDPECGIGFPAAEQIGNTTHNPVAEKMNLLPRKNTLPKISTGGSWLQEKLECTDAADLYKGIQLDAHTAGLPEPKADKLATQFSVMGMRLPQDKIFLQNAGGAHSNILLGRFSYINEEMSQFCHQLAAPAHEESNDIIYAEIIHVPEGRLGNIARRGQLSAYEIPLLAPGAIANEKQLPVTDLMVSIQRDEIVLRSRRYNKRVIPRLSNAHNYVNSTVTAYKFLASLQHQGRTGLELNWGTAALQKRFLPRITFKQYILHRATWFLREADIKTILLAPQPLIALRQFMQQWQVARQVCLCEGDNELFIDTGNETYLQLLLKEMRDSSTVKLTEWLYTTTPQTDNAASAPFVEQFILPLTHRQPATIAPCTGKAPAALQRVFEPGSEWLYYKIYCSAKVADEILANTLHPAMNALLDEAVTDQFFFIRYTDPHYHIRLRLHLHKTGAASHYAAAVQHLYHALQPYVQNGLVWKIQQDTYQREIERYGESQMLFTEELFFRDSQLILNCLQNPAFTEDAELRFLAGINNLHSWLNLYQLSPEARVTFCQEMADAFAKEFGADVKKQLNLQYQQWKKSIAGSWGSSGFEALFARRNQQLLTPSLPYSNISSYIHMSINRWFATDQRLMEYMVYYMCGRYYNQQVHQKHGA</sequence>
<dbReference type="Proteomes" id="UP000627292">
    <property type="component" value="Unassembled WGS sequence"/>
</dbReference>
<feature type="domain" description="Thiopeptide-type bacteriocin biosynthesis" evidence="2">
    <location>
        <begin position="761"/>
        <end position="1011"/>
    </location>
</feature>
<name>A0A917MQV2_9BACT</name>
<dbReference type="InterPro" id="IPR006827">
    <property type="entry name" value="Lant_deHydtase_N"/>
</dbReference>
<gene>
    <name evidence="3" type="ORF">GCM10011379_05070</name>
</gene>
<dbReference type="RefSeq" id="WP_188950410.1">
    <property type="nucleotide sequence ID" value="NZ_BMIB01000001.1"/>
</dbReference>
<feature type="domain" description="Lantibiotic dehydratase N-terminal" evidence="1">
    <location>
        <begin position="44"/>
        <end position="693"/>
    </location>
</feature>
<evidence type="ECO:0000259" key="1">
    <source>
        <dbReference type="Pfam" id="PF04738"/>
    </source>
</evidence>
<evidence type="ECO:0000313" key="3">
    <source>
        <dbReference type="EMBL" id="GGH58897.1"/>
    </source>
</evidence>
<dbReference type="InterPro" id="IPR023809">
    <property type="entry name" value="Thiopep_bacteriocin_synth_dom"/>
</dbReference>
<evidence type="ECO:0000259" key="2">
    <source>
        <dbReference type="Pfam" id="PF14028"/>
    </source>
</evidence>
<protein>
    <recommendedName>
        <fullName evidence="5">Thiopeptide-type bacteriocin biosynthesis domain-containing protein</fullName>
    </recommendedName>
</protein>
<comment type="caution">
    <text evidence="3">The sequence shown here is derived from an EMBL/GenBank/DDBJ whole genome shotgun (WGS) entry which is preliminary data.</text>
</comment>
<evidence type="ECO:0008006" key="5">
    <source>
        <dbReference type="Google" id="ProtNLM"/>
    </source>
</evidence>
<dbReference type="NCBIfam" id="TIGR03891">
    <property type="entry name" value="thiopep_ocin"/>
    <property type="match status" value="1"/>
</dbReference>
<proteinExistence type="predicted"/>
<dbReference type="EMBL" id="BMIB01000001">
    <property type="protein sequence ID" value="GGH58897.1"/>
    <property type="molecule type" value="Genomic_DNA"/>
</dbReference>
<organism evidence="3 4">
    <name type="scientific">Filimonas zeae</name>
    <dbReference type="NCBI Taxonomy" id="1737353"/>
    <lineage>
        <taxon>Bacteria</taxon>
        <taxon>Pseudomonadati</taxon>
        <taxon>Bacteroidota</taxon>
        <taxon>Chitinophagia</taxon>
        <taxon>Chitinophagales</taxon>
        <taxon>Chitinophagaceae</taxon>
        <taxon>Filimonas</taxon>
    </lineage>
</organism>
<accession>A0A917MQV2</accession>
<reference evidence="3" key="2">
    <citation type="submission" date="2020-09" db="EMBL/GenBank/DDBJ databases">
        <authorList>
            <person name="Sun Q."/>
            <person name="Zhou Y."/>
        </authorList>
    </citation>
    <scope>NUCLEOTIDE SEQUENCE</scope>
    <source>
        <strain evidence="3">CGMCC 1.15290</strain>
    </source>
</reference>
<dbReference type="Pfam" id="PF14028">
    <property type="entry name" value="Lant_dehydr_C"/>
    <property type="match status" value="1"/>
</dbReference>
<dbReference type="AlphaFoldDB" id="A0A917MQV2"/>